<dbReference type="InterPro" id="IPR023214">
    <property type="entry name" value="HAD_sf"/>
</dbReference>
<evidence type="ECO:0000313" key="2">
    <source>
        <dbReference type="Proteomes" id="UP000606720"/>
    </source>
</evidence>
<proteinExistence type="predicted"/>
<keyword evidence="2" id="KW-1185">Reference proteome</keyword>
<dbReference type="Pfam" id="PF08282">
    <property type="entry name" value="Hydrolase_3"/>
    <property type="match status" value="1"/>
</dbReference>
<dbReference type="SUPFAM" id="SSF56784">
    <property type="entry name" value="HAD-like"/>
    <property type="match status" value="1"/>
</dbReference>
<evidence type="ECO:0000313" key="1">
    <source>
        <dbReference type="EMBL" id="MBC5713966.1"/>
    </source>
</evidence>
<sequence length="258" mass="29808">MHIFCMDLDNTIIYSYKHDIGNEKINVEIYQGREISFITKKTQELLLMAKEKYMLIPTSTRTVGQYERIDLGIGAFPYALVCNGGILLVNGKRDRAWYETSLDLIRESSPELEKAMGILEHDKRRKFELRFIERLFVFTKCNDPEEVVQYLRSRLDVGIVDIFHNGEKVYVVPKKLSKGMAVRRLREKLKPESIMAAGDSGFDISMVEEADHGFVPYGFTDAYQISDDRSKIMEMEPERLFSEALLEKALKMSSPIKI</sequence>
<gene>
    <name evidence="1" type="ORF">H8S17_07030</name>
</gene>
<accession>A0A923LPM7</accession>
<reference evidence="1" key="1">
    <citation type="submission" date="2020-08" db="EMBL/GenBank/DDBJ databases">
        <title>Genome public.</title>
        <authorList>
            <person name="Liu C."/>
            <person name="Sun Q."/>
        </authorList>
    </citation>
    <scope>NUCLEOTIDE SEQUENCE</scope>
    <source>
        <strain evidence="1">BX1005</strain>
    </source>
</reference>
<dbReference type="Proteomes" id="UP000606720">
    <property type="component" value="Unassembled WGS sequence"/>
</dbReference>
<dbReference type="Gene3D" id="3.40.50.1000">
    <property type="entry name" value="HAD superfamily/HAD-like"/>
    <property type="match status" value="2"/>
</dbReference>
<keyword evidence="1" id="KW-0378">Hydrolase</keyword>
<comment type="caution">
    <text evidence="1">The sequence shown here is derived from an EMBL/GenBank/DDBJ whole genome shotgun (WGS) entry which is preliminary data.</text>
</comment>
<dbReference type="EMBL" id="JACOPH010000004">
    <property type="protein sequence ID" value="MBC5713966.1"/>
    <property type="molecule type" value="Genomic_DNA"/>
</dbReference>
<protein>
    <submittedName>
        <fullName evidence="1">HAD hydrolase family protein</fullName>
    </submittedName>
</protein>
<dbReference type="GO" id="GO:0016787">
    <property type="term" value="F:hydrolase activity"/>
    <property type="evidence" value="ECO:0007669"/>
    <property type="project" value="UniProtKB-KW"/>
</dbReference>
<organism evidence="1 2">
    <name type="scientific">Roseburia zhanii</name>
    <dbReference type="NCBI Taxonomy" id="2763064"/>
    <lineage>
        <taxon>Bacteria</taxon>
        <taxon>Bacillati</taxon>
        <taxon>Bacillota</taxon>
        <taxon>Clostridia</taxon>
        <taxon>Lachnospirales</taxon>
        <taxon>Lachnospiraceae</taxon>
        <taxon>Roseburia</taxon>
    </lineage>
</organism>
<dbReference type="AlphaFoldDB" id="A0A923LPM7"/>
<name>A0A923LPM7_9FIRM</name>
<dbReference type="InterPro" id="IPR036412">
    <property type="entry name" value="HAD-like_sf"/>
</dbReference>